<dbReference type="Gene3D" id="3.40.50.2300">
    <property type="match status" value="2"/>
</dbReference>
<evidence type="ECO:0000313" key="9">
    <source>
        <dbReference type="Proteomes" id="UP000294682"/>
    </source>
</evidence>
<dbReference type="EMBL" id="SLUK01000009">
    <property type="protein sequence ID" value="TCL42551.1"/>
    <property type="molecule type" value="Genomic_DNA"/>
</dbReference>
<name>A0A9X8UI09_9FIRM</name>
<proteinExistence type="inferred from homology"/>
<comment type="similarity">
    <text evidence="2">Belongs to the BMP lipoprotein family.</text>
</comment>
<dbReference type="GO" id="GO:0005886">
    <property type="term" value="C:plasma membrane"/>
    <property type="evidence" value="ECO:0007669"/>
    <property type="project" value="UniProtKB-SubCell"/>
</dbReference>
<evidence type="ECO:0000256" key="3">
    <source>
        <dbReference type="ARBA" id="ARBA00022475"/>
    </source>
</evidence>
<evidence type="ECO:0000256" key="2">
    <source>
        <dbReference type="ARBA" id="ARBA00008610"/>
    </source>
</evidence>
<accession>A0A9X8UI09</accession>
<comment type="caution">
    <text evidence="8">The sequence shown here is derived from an EMBL/GenBank/DDBJ whole genome shotgun (WGS) entry which is preliminary data.</text>
</comment>
<protein>
    <submittedName>
        <fullName evidence="8">Nucleoside-binding protein</fullName>
    </submittedName>
</protein>
<keyword evidence="6" id="KW-0449">Lipoprotein</keyword>
<evidence type="ECO:0000256" key="4">
    <source>
        <dbReference type="ARBA" id="ARBA00022729"/>
    </source>
</evidence>
<evidence type="ECO:0000256" key="5">
    <source>
        <dbReference type="ARBA" id="ARBA00023136"/>
    </source>
</evidence>
<gene>
    <name evidence="8" type="ORF">EDD78_10916</name>
</gene>
<evidence type="ECO:0000256" key="6">
    <source>
        <dbReference type="ARBA" id="ARBA00023288"/>
    </source>
</evidence>
<evidence type="ECO:0000256" key="1">
    <source>
        <dbReference type="ARBA" id="ARBA00004193"/>
    </source>
</evidence>
<dbReference type="PANTHER" id="PTHR34296">
    <property type="entry name" value="TRANSCRIPTIONAL ACTIVATOR PROTEIN MED"/>
    <property type="match status" value="1"/>
</dbReference>
<dbReference type="Proteomes" id="UP000294682">
    <property type="component" value="Unassembled WGS sequence"/>
</dbReference>
<sequence>MDPATHCQERTSERRAFWVRAVNFGGTTMKRIMTLLLAVVLAVSLGGCKGKLSVGLATPAQADGGVGAQAVQGLETVKKKLSASAKQQDSQSSEEYRDSLNKLAGQKLVFAVGKEMGDPLLYAAQEHSGTSFALLDADPGAPMPNVYGVTFRSQESAFLAGYVASYMPQGGKVGFVAQARDARSEEYEYGYRAGAAFGAREQGRTIEVAVRYAEDTDSSAGELAAGLFGDRAQVVFALDDVDAALKAALDSGRYVICADRTDRVDGMLAVAVKQVGNAMCETANRYLAGSKGGETLSLGLAENCLKLDCSVKVPEDVVSRMERLGTQISGGAIVPPADVASYEVFMEALG</sequence>
<feature type="domain" description="ABC transporter substrate-binding protein PnrA-like" evidence="7">
    <location>
        <begin position="62"/>
        <end position="317"/>
    </location>
</feature>
<reference evidence="8 9" key="1">
    <citation type="submission" date="2019-03" db="EMBL/GenBank/DDBJ databases">
        <title>Genomic Encyclopedia of Type Strains, Phase IV (KMG-IV): sequencing the most valuable type-strain genomes for metagenomic binning, comparative biology and taxonomic classification.</title>
        <authorList>
            <person name="Goeker M."/>
        </authorList>
    </citation>
    <scope>NUCLEOTIDE SEQUENCE [LARGE SCALE GENOMIC DNA]</scope>
    <source>
        <strain evidence="8 9">DSM 100433</strain>
    </source>
</reference>
<evidence type="ECO:0000259" key="7">
    <source>
        <dbReference type="Pfam" id="PF02608"/>
    </source>
</evidence>
<organism evidence="8 9">
    <name type="scientific">Harryflintia acetispora</name>
    <dbReference type="NCBI Taxonomy" id="1849041"/>
    <lineage>
        <taxon>Bacteria</taxon>
        <taxon>Bacillati</taxon>
        <taxon>Bacillota</taxon>
        <taxon>Clostridia</taxon>
        <taxon>Eubacteriales</taxon>
        <taxon>Oscillospiraceae</taxon>
        <taxon>Harryflintia</taxon>
    </lineage>
</organism>
<keyword evidence="3" id="KW-1003">Cell membrane</keyword>
<dbReference type="InterPro" id="IPR028082">
    <property type="entry name" value="Peripla_BP_I"/>
</dbReference>
<keyword evidence="4" id="KW-0732">Signal</keyword>
<evidence type="ECO:0000313" key="8">
    <source>
        <dbReference type="EMBL" id="TCL42551.1"/>
    </source>
</evidence>
<dbReference type="InterPro" id="IPR050957">
    <property type="entry name" value="BMP_lipoprotein"/>
</dbReference>
<keyword evidence="9" id="KW-1185">Reference proteome</keyword>
<dbReference type="CDD" id="cd06354">
    <property type="entry name" value="PBP1_PrnA-like"/>
    <property type="match status" value="1"/>
</dbReference>
<dbReference type="AlphaFoldDB" id="A0A9X8UI09"/>
<dbReference type="PANTHER" id="PTHR34296:SF2">
    <property type="entry name" value="ABC TRANSPORTER GUANOSINE-BINDING PROTEIN NUPN"/>
    <property type="match status" value="1"/>
</dbReference>
<dbReference type="Pfam" id="PF02608">
    <property type="entry name" value="Bmp"/>
    <property type="match status" value="1"/>
</dbReference>
<comment type="subcellular location">
    <subcellularLocation>
        <location evidence="1">Cell membrane</location>
        <topology evidence="1">Lipid-anchor</topology>
    </subcellularLocation>
</comment>
<keyword evidence="5" id="KW-0472">Membrane</keyword>
<dbReference type="SUPFAM" id="SSF53822">
    <property type="entry name" value="Periplasmic binding protein-like I"/>
    <property type="match status" value="1"/>
</dbReference>
<dbReference type="InterPro" id="IPR003760">
    <property type="entry name" value="PnrA-like"/>
</dbReference>